<dbReference type="PANTHER" id="PTHR13061">
    <property type="entry name" value="DYNACTIN SUBUNIT P25"/>
    <property type="match status" value="1"/>
</dbReference>
<protein>
    <recommendedName>
        <fullName evidence="9">Gamma carbonic anhydrase</fullName>
    </recommendedName>
</protein>
<evidence type="ECO:0008006" key="9">
    <source>
        <dbReference type="Google" id="ProtNLM"/>
    </source>
</evidence>
<organism evidence="3 7">
    <name type="scientific">Cafeteria roenbergensis</name>
    <name type="common">Marine flagellate</name>
    <dbReference type="NCBI Taxonomy" id="33653"/>
    <lineage>
        <taxon>Eukaryota</taxon>
        <taxon>Sar</taxon>
        <taxon>Stramenopiles</taxon>
        <taxon>Bigyra</taxon>
        <taxon>Opalozoa</taxon>
        <taxon>Bicosoecida</taxon>
        <taxon>Cafeteriaceae</taxon>
        <taxon>Cafeteria</taxon>
    </lineage>
</organism>
<evidence type="ECO:0000313" key="8">
    <source>
        <dbReference type="Proteomes" id="UP000325113"/>
    </source>
</evidence>
<sequence length="435" mass="45609">MMLKPVGAALRTLGRVIDGAGSAMQGADAFTEKLVRSTRVVRFGGKELDSGIQSFVAPTATVVGDVTMMARSSVWYGAIVRGDQGAVTIGEGSSVHDCATVSGRSGAPVVVGRDVCISAGAFVEGATLDEGCMIGMGARVLPGAHVGKDAFVDGGAVVPAGAKVEAGSLWTGNPAKPLRKLTEDEMAVLRSEAAVQAELSQVHAEQVLISENVEAFEQQDHEYEWKVAHYHDPAQPLPGFTADVQEYMKLSEPAANSGLFRAQEYLDEEAQLDREAAEAEADAAEDAYYAALGSLGRVGVAVQELAATRGERADMAAEITQMLAEEDPRAHAYLVDLAARAAAAQSEEDQLALQSEVAALDPFRDSATFELEDEVAALRMHAKAVLAAPVETAPAMLDGKRAVTGGDEDVDAAMAAAQAEVARAHKEMADERRSA</sequence>
<reference evidence="5 6" key="1">
    <citation type="submission" date="2019-07" db="EMBL/GenBank/DDBJ databases">
        <title>Genomes of Cafeteria roenbergensis.</title>
        <authorList>
            <person name="Fischer M.G."/>
            <person name="Hackl T."/>
            <person name="Roman M."/>
        </authorList>
    </citation>
    <scope>NUCLEOTIDE SEQUENCE [LARGE SCALE GENOMIC DNA]</scope>
    <source>
        <strain evidence="2 6">BVI</strain>
        <strain evidence="1 8">Cflag</strain>
        <strain evidence="4 5">E4-10P</strain>
        <strain evidence="3 7">RCC970-E3</strain>
    </source>
</reference>
<dbReference type="SUPFAM" id="SSF51161">
    <property type="entry name" value="Trimeric LpxA-like enzymes"/>
    <property type="match status" value="1"/>
</dbReference>
<evidence type="ECO:0000313" key="3">
    <source>
        <dbReference type="EMBL" id="KAA0170419.1"/>
    </source>
</evidence>
<dbReference type="Gene3D" id="2.160.10.10">
    <property type="entry name" value="Hexapeptide repeat proteins"/>
    <property type="match status" value="1"/>
</dbReference>
<evidence type="ECO:0000313" key="7">
    <source>
        <dbReference type="Proteomes" id="UP000324907"/>
    </source>
</evidence>
<dbReference type="PANTHER" id="PTHR13061:SF29">
    <property type="entry name" value="GAMMA CARBONIC ANHYDRASE-LIKE 1, MITOCHONDRIAL-RELATED"/>
    <property type="match status" value="1"/>
</dbReference>
<dbReference type="EMBL" id="VLTM01000121">
    <property type="protein sequence ID" value="KAA0150672.1"/>
    <property type="molecule type" value="Genomic_DNA"/>
</dbReference>
<gene>
    <name evidence="4" type="ORF">FNF27_02744</name>
    <name evidence="3" type="ORF">FNF28_01414</name>
    <name evidence="2" type="ORF">FNF29_03119</name>
    <name evidence="1" type="ORF">FNF31_06991</name>
</gene>
<evidence type="ECO:0000313" key="1">
    <source>
        <dbReference type="EMBL" id="KAA0150672.1"/>
    </source>
</evidence>
<proteinExistence type="predicted"/>
<name>A0A5A8DZ19_CAFRO</name>
<dbReference type="CDD" id="cd04645">
    <property type="entry name" value="LbH_gamma_CA_like"/>
    <property type="match status" value="1"/>
</dbReference>
<accession>A0A5A8DZ19</accession>
<dbReference type="InterPro" id="IPR050484">
    <property type="entry name" value="Transf_Hexapept/Carb_Anhydrase"/>
</dbReference>
<dbReference type="EMBL" id="VLTO01000012">
    <property type="protein sequence ID" value="KAA0175663.1"/>
    <property type="molecule type" value="Genomic_DNA"/>
</dbReference>
<dbReference type="Proteomes" id="UP000322899">
    <property type="component" value="Unassembled WGS sequence"/>
</dbReference>
<evidence type="ECO:0000313" key="4">
    <source>
        <dbReference type="EMBL" id="KAA0175663.1"/>
    </source>
</evidence>
<dbReference type="Proteomes" id="UP000323011">
    <property type="component" value="Unassembled WGS sequence"/>
</dbReference>
<comment type="caution">
    <text evidence="3">The sequence shown here is derived from an EMBL/GenBank/DDBJ whole genome shotgun (WGS) entry which is preliminary data.</text>
</comment>
<dbReference type="InterPro" id="IPR047324">
    <property type="entry name" value="LbH_gamma_CA-like"/>
</dbReference>
<keyword evidence="6" id="KW-1185">Reference proteome</keyword>
<dbReference type="InterPro" id="IPR011004">
    <property type="entry name" value="Trimer_LpxA-like_sf"/>
</dbReference>
<dbReference type="Proteomes" id="UP000324907">
    <property type="component" value="Unassembled WGS sequence"/>
</dbReference>
<dbReference type="OrthoDB" id="25818at2759"/>
<evidence type="ECO:0000313" key="2">
    <source>
        <dbReference type="EMBL" id="KAA0153306.1"/>
    </source>
</evidence>
<dbReference type="Proteomes" id="UP000325113">
    <property type="component" value="Unassembled WGS sequence"/>
</dbReference>
<dbReference type="AlphaFoldDB" id="A0A5A8DZ19"/>
<dbReference type="EMBL" id="VLTL01000013">
    <property type="protein sequence ID" value="KAA0170419.1"/>
    <property type="molecule type" value="Genomic_DNA"/>
</dbReference>
<evidence type="ECO:0000313" key="6">
    <source>
        <dbReference type="Proteomes" id="UP000323011"/>
    </source>
</evidence>
<evidence type="ECO:0000313" key="5">
    <source>
        <dbReference type="Proteomes" id="UP000322899"/>
    </source>
</evidence>
<dbReference type="EMBL" id="VLTN01000016">
    <property type="protein sequence ID" value="KAA0153306.1"/>
    <property type="molecule type" value="Genomic_DNA"/>
</dbReference>